<keyword evidence="1" id="KW-0547">Nucleotide-binding</keyword>
<dbReference type="PANTHER" id="PTHR32071">
    <property type="entry name" value="TRANSCRIPTIONAL REGULATORY PROTEIN"/>
    <property type="match status" value="1"/>
</dbReference>
<dbReference type="PROSITE" id="PS00676">
    <property type="entry name" value="SIGMA54_INTERACT_2"/>
    <property type="match status" value="1"/>
</dbReference>
<feature type="non-terminal residue" evidence="4">
    <location>
        <position position="114"/>
    </location>
</feature>
<sequence>VNCAALSDSLLESELFGHERGAFTGAYTQRKGRFEMAHGGTLLLDEIAETPIRFQAKLLRVLEQQDFERVGGEKQVRVDVRIISTTNKDLLQEVQQRAFRQDLYYRLSGVRLVI</sequence>
<dbReference type="Gene3D" id="3.40.50.300">
    <property type="entry name" value="P-loop containing nucleotide triphosphate hydrolases"/>
    <property type="match status" value="1"/>
</dbReference>
<evidence type="ECO:0000259" key="3">
    <source>
        <dbReference type="PROSITE" id="PS50045"/>
    </source>
</evidence>
<dbReference type="InterPro" id="IPR027417">
    <property type="entry name" value="P-loop_NTPase"/>
</dbReference>
<accession>X1JP15</accession>
<organism evidence="4">
    <name type="scientific">marine sediment metagenome</name>
    <dbReference type="NCBI Taxonomy" id="412755"/>
    <lineage>
        <taxon>unclassified sequences</taxon>
        <taxon>metagenomes</taxon>
        <taxon>ecological metagenomes</taxon>
    </lineage>
</organism>
<dbReference type="FunFam" id="3.40.50.300:FF:000006">
    <property type="entry name" value="DNA-binding transcriptional regulator NtrC"/>
    <property type="match status" value="1"/>
</dbReference>
<dbReference type="GO" id="GO:0005524">
    <property type="term" value="F:ATP binding"/>
    <property type="evidence" value="ECO:0007669"/>
    <property type="project" value="UniProtKB-KW"/>
</dbReference>
<feature type="domain" description="Sigma-54 factor interaction" evidence="3">
    <location>
        <begin position="1"/>
        <end position="114"/>
    </location>
</feature>
<dbReference type="InterPro" id="IPR025943">
    <property type="entry name" value="Sigma_54_int_dom_ATP-bd_2"/>
</dbReference>
<reference evidence="4" key="1">
    <citation type="journal article" date="2014" name="Front. Microbiol.">
        <title>High frequency of phylogenetically diverse reductive dehalogenase-homologous genes in deep subseafloor sedimentary metagenomes.</title>
        <authorList>
            <person name="Kawai M."/>
            <person name="Futagami T."/>
            <person name="Toyoda A."/>
            <person name="Takaki Y."/>
            <person name="Nishi S."/>
            <person name="Hori S."/>
            <person name="Arai W."/>
            <person name="Tsubouchi T."/>
            <person name="Morono Y."/>
            <person name="Uchiyama I."/>
            <person name="Ito T."/>
            <person name="Fujiyama A."/>
            <person name="Inagaki F."/>
            <person name="Takami H."/>
        </authorList>
    </citation>
    <scope>NUCLEOTIDE SEQUENCE</scope>
    <source>
        <strain evidence="4">Expedition CK06-06</strain>
    </source>
</reference>
<keyword evidence="2" id="KW-0067">ATP-binding</keyword>
<dbReference type="AlphaFoldDB" id="X1JP15"/>
<gene>
    <name evidence="4" type="ORF">S03H2_70740</name>
</gene>
<comment type="caution">
    <text evidence="4">The sequence shown here is derived from an EMBL/GenBank/DDBJ whole genome shotgun (WGS) entry which is preliminary data.</text>
</comment>
<dbReference type="InterPro" id="IPR002078">
    <property type="entry name" value="Sigma_54_int"/>
</dbReference>
<evidence type="ECO:0000256" key="1">
    <source>
        <dbReference type="ARBA" id="ARBA00022741"/>
    </source>
</evidence>
<feature type="non-terminal residue" evidence="4">
    <location>
        <position position="1"/>
    </location>
</feature>
<dbReference type="GO" id="GO:0006355">
    <property type="term" value="P:regulation of DNA-templated transcription"/>
    <property type="evidence" value="ECO:0007669"/>
    <property type="project" value="InterPro"/>
</dbReference>
<dbReference type="EMBL" id="BARU01047106">
    <property type="protein sequence ID" value="GAH96456.1"/>
    <property type="molecule type" value="Genomic_DNA"/>
</dbReference>
<evidence type="ECO:0000313" key="4">
    <source>
        <dbReference type="EMBL" id="GAH96456.1"/>
    </source>
</evidence>
<proteinExistence type="predicted"/>
<evidence type="ECO:0000256" key="2">
    <source>
        <dbReference type="ARBA" id="ARBA00022840"/>
    </source>
</evidence>
<name>X1JP15_9ZZZZ</name>
<dbReference type="Pfam" id="PF00158">
    <property type="entry name" value="Sigma54_activat"/>
    <property type="match status" value="1"/>
</dbReference>
<dbReference type="PROSITE" id="PS50045">
    <property type="entry name" value="SIGMA54_INTERACT_4"/>
    <property type="match status" value="1"/>
</dbReference>
<protein>
    <recommendedName>
        <fullName evidence="3">Sigma-54 factor interaction domain-containing protein</fullName>
    </recommendedName>
</protein>
<dbReference type="SUPFAM" id="SSF52540">
    <property type="entry name" value="P-loop containing nucleoside triphosphate hydrolases"/>
    <property type="match status" value="1"/>
</dbReference>